<evidence type="ECO:0000313" key="3">
    <source>
        <dbReference type="Proteomes" id="UP000176629"/>
    </source>
</evidence>
<dbReference type="STRING" id="1801773.A3A03_03625"/>
<dbReference type="Proteomes" id="UP000176629">
    <property type="component" value="Unassembled WGS sequence"/>
</dbReference>
<evidence type="ECO:0000256" key="1">
    <source>
        <dbReference type="SAM" id="Phobius"/>
    </source>
</evidence>
<keyword evidence="1" id="KW-0472">Membrane</keyword>
<organism evidence="2 3">
    <name type="scientific">Candidatus Nomurabacteria bacterium RIFCSPLOWO2_01_FULL_40_18</name>
    <dbReference type="NCBI Taxonomy" id="1801773"/>
    <lineage>
        <taxon>Bacteria</taxon>
        <taxon>Candidatus Nomuraibacteriota</taxon>
    </lineage>
</organism>
<gene>
    <name evidence="2" type="ORF">A3A03_03625</name>
</gene>
<protein>
    <submittedName>
        <fullName evidence="2">Uncharacterized protein</fullName>
    </submittedName>
</protein>
<name>A0A1F6XIT4_9BACT</name>
<evidence type="ECO:0000313" key="2">
    <source>
        <dbReference type="EMBL" id="OGI93928.1"/>
    </source>
</evidence>
<sequence length="123" mass="13872">MIQPKTERIAIIIIVSALVIGNIFFGFYYFSNSKELETLKSADSKAQVNEKVLNFASLFIKEVLQANIEVNFETRLTLENAVRDLKDAEIMTEWQNFTGSQTEAGAQNSVKKLLGILITKIQK</sequence>
<keyword evidence="1" id="KW-0812">Transmembrane</keyword>
<accession>A0A1F6XIT4</accession>
<dbReference type="AlphaFoldDB" id="A0A1F6XIT4"/>
<keyword evidence="1" id="KW-1133">Transmembrane helix</keyword>
<proteinExistence type="predicted"/>
<dbReference type="EMBL" id="MFUX01000035">
    <property type="protein sequence ID" value="OGI93928.1"/>
    <property type="molecule type" value="Genomic_DNA"/>
</dbReference>
<feature type="transmembrane region" description="Helical" evidence="1">
    <location>
        <begin position="9"/>
        <end position="30"/>
    </location>
</feature>
<reference evidence="2 3" key="1">
    <citation type="journal article" date="2016" name="Nat. Commun.">
        <title>Thousands of microbial genomes shed light on interconnected biogeochemical processes in an aquifer system.</title>
        <authorList>
            <person name="Anantharaman K."/>
            <person name="Brown C.T."/>
            <person name="Hug L.A."/>
            <person name="Sharon I."/>
            <person name="Castelle C.J."/>
            <person name="Probst A.J."/>
            <person name="Thomas B.C."/>
            <person name="Singh A."/>
            <person name="Wilkins M.J."/>
            <person name="Karaoz U."/>
            <person name="Brodie E.L."/>
            <person name="Williams K.H."/>
            <person name="Hubbard S.S."/>
            <person name="Banfield J.F."/>
        </authorList>
    </citation>
    <scope>NUCLEOTIDE SEQUENCE [LARGE SCALE GENOMIC DNA]</scope>
</reference>
<comment type="caution">
    <text evidence="2">The sequence shown here is derived from an EMBL/GenBank/DDBJ whole genome shotgun (WGS) entry which is preliminary data.</text>
</comment>